<dbReference type="Proteomes" id="UP000002051">
    <property type="component" value="Chromosome 8"/>
</dbReference>
<sequence>MDSSTSEGEGVDDSLNTMFLQLMHAIHAHGPKKKPNLKIFVGVFGAMAAAFVMGVAIGKTYKSKRM</sequence>
<feature type="transmembrane region" description="Helical" evidence="1">
    <location>
        <begin position="39"/>
        <end position="58"/>
    </location>
</feature>
<protein>
    <submittedName>
        <fullName evidence="2">Transmembrane protein, putative</fullName>
    </submittedName>
</protein>
<dbReference type="PaxDb" id="3880-AET01871"/>
<organism evidence="2 4">
    <name type="scientific">Medicago truncatula</name>
    <name type="common">Barrel medic</name>
    <name type="synonym">Medicago tribuloides</name>
    <dbReference type="NCBI Taxonomy" id="3880"/>
    <lineage>
        <taxon>Eukaryota</taxon>
        <taxon>Viridiplantae</taxon>
        <taxon>Streptophyta</taxon>
        <taxon>Embryophyta</taxon>
        <taxon>Tracheophyta</taxon>
        <taxon>Spermatophyta</taxon>
        <taxon>Magnoliopsida</taxon>
        <taxon>eudicotyledons</taxon>
        <taxon>Gunneridae</taxon>
        <taxon>Pentapetalae</taxon>
        <taxon>rosids</taxon>
        <taxon>fabids</taxon>
        <taxon>Fabales</taxon>
        <taxon>Fabaceae</taxon>
        <taxon>Papilionoideae</taxon>
        <taxon>50 kb inversion clade</taxon>
        <taxon>NPAAA clade</taxon>
        <taxon>Hologalegina</taxon>
        <taxon>IRL clade</taxon>
        <taxon>Trifolieae</taxon>
        <taxon>Medicago</taxon>
    </lineage>
</organism>
<keyword evidence="1 2" id="KW-0812">Transmembrane</keyword>
<dbReference type="EnsemblPlants" id="AET01871">
    <property type="protein sequence ID" value="AET01871"/>
    <property type="gene ID" value="MTR_8g022520"/>
</dbReference>
<gene>
    <name evidence="2" type="ordered locus">MTR_8g022520</name>
</gene>
<reference evidence="3" key="3">
    <citation type="submission" date="2015-04" db="UniProtKB">
        <authorList>
            <consortium name="EnsemblPlants"/>
        </authorList>
    </citation>
    <scope>IDENTIFICATION</scope>
    <source>
        <strain evidence="3">cv. Jemalong A17</strain>
    </source>
</reference>
<evidence type="ECO:0000256" key="1">
    <source>
        <dbReference type="SAM" id="Phobius"/>
    </source>
</evidence>
<proteinExistence type="predicted"/>
<keyword evidence="1" id="KW-0472">Membrane</keyword>
<name>G7L8F0_MEDTR</name>
<keyword evidence="1" id="KW-1133">Transmembrane helix</keyword>
<keyword evidence="4" id="KW-1185">Reference proteome</keyword>
<accession>G7L8F0</accession>
<evidence type="ECO:0000313" key="3">
    <source>
        <dbReference type="EnsemblPlants" id="AET01871"/>
    </source>
</evidence>
<evidence type="ECO:0000313" key="2">
    <source>
        <dbReference type="EMBL" id="AET01871.1"/>
    </source>
</evidence>
<dbReference type="EMBL" id="CM001224">
    <property type="protein sequence ID" value="AET01871.1"/>
    <property type="molecule type" value="Genomic_DNA"/>
</dbReference>
<reference evidence="2 4" key="2">
    <citation type="journal article" date="2014" name="BMC Genomics">
        <title>An improved genome release (version Mt4.0) for the model legume Medicago truncatula.</title>
        <authorList>
            <person name="Tang H."/>
            <person name="Krishnakumar V."/>
            <person name="Bidwell S."/>
            <person name="Rosen B."/>
            <person name="Chan A."/>
            <person name="Zhou S."/>
            <person name="Gentzbittel L."/>
            <person name="Childs K.L."/>
            <person name="Yandell M."/>
            <person name="Gundlach H."/>
            <person name="Mayer K.F."/>
            <person name="Schwartz D.C."/>
            <person name="Town C.D."/>
        </authorList>
    </citation>
    <scope>GENOME REANNOTATION</scope>
    <source>
        <strain evidence="3 4">cv. Jemalong A17</strain>
    </source>
</reference>
<dbReference type="HOGENOM" id="CLU_2835045_0_0_1"/>
<reference evidence="2 4" key="1">
    <citation type="journal article" date="2011" name="Nature">
        <title>The Medicago genome provides insight into the evolution of rhizobial symbioses.</title>
        <authorList>
            <person name="Young N.D."/>
            <person name="Debelle F."/>
            <person name="Oldroyd G.E."/>
            <person name="Geurts R."/>
            <person name="Cannon S.B."/>
            <person name="Udvardi M.K."/>
            <person name="Benedito V.A."/>
            <person name="Mayer K.F."/>
            <person name="Gouzy J."/>
            <person name="Schoof H."/>
            <person name="Van de Peer Y."/>
            <person name="Proost S."/>
            <person name="Cook D.R."/>
            <person name="Meyers B.C."/>
            <person name="Spannagl M."/>
            <person name="Cheung F."/>
            <person name="De Mita S."/>
            <person name="Krishnakumar V."/>
            <person name="Gundlach H."/>
            <person name="Zhou S."/>
            <person name="Mudge J."/>
            <person name="Bharti A.K."/>
            <person name="Murray J.D."/>
            <person name="Naoumkina M.A."/>
            <person name="Rosen B."/>
            <person name="Silverstein K.A."/>
            <person name="Tang H."/>
            <person name="Rombauts S."/>
            <person name="Zhao P.X."/>
            <person name="Zhou P."/>
            <person name="Barbe V."/>
            <person name="Bardou P."/>
            <person name="Bechner M."/>
            <person name="Bellec A."/>
            <person name="Berger A."/>
            <person name="Berges H."/>
            <person name="Bidwell S."/>
            <person name="Bisseling T."/>
            <person name="Choisne N."/>
            <person name="Couloux A."/>
            <person name="Denny R."/>
            <person name="Deshpande S."/>
            <person name="Dai X."/>
            <person name="Doyle J.J."/>
            <person name="Dudez A.M."/>
            <person name="Farmer A.D."/>
            <person name="Fouteau S."/>
            <person name="Franken C."/>
            <person name="Gibelin C."/>
            <person name="Gish J."/>
            <person name="Goldstein S."/>
            <person name="Gonzalez A.J."/>
            <person name="Green P.J."/>
            <person name="Hallab A."/>
            <person name="Hartog M."/>
            <person name="Hua A."/>
            <person name="Humphray S.J."/>
            <person name="Jeong D.H."/>
            <person name="Jing Y."/>
            <person name="Jocker A."/>
            <person name="Kenton S.M."/>
            <person name="Kim D.J."/>
            <person name="Klee K."/>
            <person name="Lai H."/>
            <person name="Lang C."/>
            <person name="Lin S."/>
            <person name="Macmil S.L."/>
            <person name="Magdelenat G."/>
            <person name="Matthews L."/>
            <person name="McCorrison J."/>
            <person name="Monaghan E.L."/>
            <person name="Mun J.H."/>
            <person name="Najar F.Z."/>
            <person name="Nicholson C."/>
            <person name="Noirot C."/>
            <person name="O'Bleness M."/>
            <person name="Paule C.R."/>
            <person name="Poulain J."/>
            <person name="Prion F."/>
            <person name="Qin B."/>
            <person name="Qu C."/>
            <person name="Retzel E.F."/>
            <person name="Riddle C."/>
            <person name="Sallet E."/>
            <person name="Samain S."/>
            <person name="Samson N."/>
            <person name="Sanders I."/>
            <person name="Saurat O."/>
            <person name="Scarpelli C."/>
            <person name="Schiex T."/>
            <person name="Segurens B."/>
            <person name="Severin A.J."/>
            <person name="Sherrier D.J."/>
            <person name="Shi R."/>
            <person name="Sims S."/>
            <person name="Singer S.R."/>
            <person name="Sinharoy S."/>
            <person name="Sterck L."/>
            <person name="Viollet A."/>
            <person name="Wang B.B."/>
            <person name="Wang K."/>
            <person name="Wang M."/>
            <person name="Wang X."/>
            <person name="Warfsmann J."/>
            <person name="Weissenbach J."/>
            <person name="White D.D."/>
            <person name="White J.D."/>
            <person name="Wiley G.B."/>
            <person name="Wincker P."/>
            <person name="Xing Y."/>
            <person name="Yang L."/>
            <person name="Yao Z."/>
            <person name="Ying F."/>
            <person name="Zhai J."/>
            <person name="Zhou L."/>
            <person name="Zuber A."/>
            <person name="Denarie J."/>
            <person name="Dixon R.A."/>
            <person name="May G.D."/>
            <person name="Schwartz D.C."/>
            <person name="Rogers J."/>
            <person name="Quetier F."/>
            <person name="Town C.D."/>
            <person name="Roe B.A."/>
        </authorList>
    </citation>
    <scope>NUCLEOTIDE SEQUENCE [LARGE SCALE GENOMIC DNA]</scope>
    <source>
        <strain evidence="2">A17</strain>
        <strain evidence="3 4">cv. Jemalong A17</strain>
    </source>
</reference>
<dbReference type="AlphaFoldDB" id="G7L8F0"/>
<evidence type="ECO:0000313" key="4">
    <source>
        <dbReference type="Proteomes" id="UP000002051"/>
    </source>
</evidence>